<dbReference type="EMBL" id="KV921265">
    <property type="protein sequence ID" value="ORE22597.1"/>
    <property type="molecule type" value="Genomic_DNA"/>
</dbReference>
<dbReference type="SUPFAM" id="SSF56726">
    <property type="entry name" value="DNA topoisomerase IV, alpha subunit"/>
    <property type="match status" value="1"/>
</dbReference>
<keyword evidence="8 12" id="KW-0799">Topoisomerase</keyword>
<dbReference type="GO" id="GO:0003918">
    <property type="term" value="F:DNA topoisomerase type II (double strand cut, ATP-hydrolyzing) activity"/>
    <property type="evidence" value="ECO:0007669"/>
    <property type="project" value="UniProtKB-UniRule"/>
</dbReference>
<keyword evidence="9 12" id="KW-0238">DNA-binding</keyword>
<dbReference type="PRINTS" id="PR01550">
    <property type="entry name" value="TOP6AFAMILY"/>
</dbReference>
<feature type="domain" description="Spo11/DNA topoisomerase VI subunit A N-terminal" evidence="13">
    <location>
        <begin position="122"/>
        <end position="183"/>
    </location>
</feature>
<evidence type="ECO:0000256" key="5">
    <source>
        <dbReference type="ARBA" id="ARBA00012895"/>
    </source>
</evidence>
<dbReference type="GO" id="GO:0007131">
    <property type="term" value="P:reciprocal meiotic recombination"/>
    <property type="evidence" value="ECO:0007669"/>
    <property type="project" value="TreeGrafter"/>
</dbReference>
<dbReference type="Pfam" id="PF04406">
    <property type="entry name" value="TP6A_N"/>
    <property type="match status" value="1"/>
</dbReference>
<protein>
    <recommendedName>
        <fullName evidence="5">DNA topoisomerase (ATP-hydrolyzing)</fullName>
        <ecNumber evidence="5">5.6.2.2</ecNumber>
    </recommendedName>
</protein>
<evidence type="ECO:0000259" key="13">
    <source>
        <dbReference type="Pfam" id="PF04406"/>
    </source>
</evidence>
<comment type="catalytic activity">
    <reaction evidence="1 12">
        <text>ATP-dependent breakage, passage and rejoining of double-stranded DNA.</text>
        <dbReference type="EC" id="5.6.2.2"/>
    </reaction>
</comment>
<accession>A0A0A1NGA0</accession>
<dbReference type="Gene3D" id="1.10.10.10">
    <property type="entry name" value="Winged helix-like DNA-binding domain superfamily/Winged helix DNA-binding domain"/>
    <property type="match status" value="1"/>
</dbReference>
<comment type="similarity">
    <text evidence="4 12">Belongs to the TOP6A family.</text>
</comment>
<dbReference type="PRINTS" id="PR01551">
    <property type="entry name" value="SPO11HOMOLOG"/>
</dbReference>
<evidence type="ECO:0000256" key="2">
    <source>
        <dbReference type="ARBA" id="ARBA00001946"/>
    </source>
</evidence>
<name>A0A0A1NGA0_RHIZD</name>
<keyword evidence="10 12" id="KW-0413">Isomerase</keyword>
<proteinExistence type="inferred from homology"/>
<reference evidence="15 16" key="1">
    <citation type="journal article" date="2016" name="Proc. Natl. Acad. Sci. U.S.A.">
        <title>Lipid metabolic changes in an early divergent fungus govern the establishment of a mutualistic symbiosis with endobacteria.</title>
        <authorList>
            <person name="Lastovetsky O.A."/>
            <person name="Gaspar M.L."/>
            <person name="Mondo S.J."/>
            <person name="LaButti K.M."/>
            <person name="Sandor L."/>
            <person name="Grigoriev I.V."/>
            <person name="Henry S.A."/>
            <person name="Pawlowska T.E."/>
        </authorList>
    </citation>
    <scope>NUCLEOTIDE SEQUENCE [LARGE SCALE GENOMIC DNA]</scope>
    <source>
        <strain evidence="15 16">ATCC 11559</strain>
    </source>
</reference>
<feature type="active site" description="O-(5'-phospho-DNA)-tyrosine intermediate" evidence="12">
    <location>
        <position position="151"/>
    </location>
</feature>
<comment type="subcellular location">
    <subcellularLocation>
        <location evidence="3">Nucleus</location>
    </subcellularLocation>
</comment>
<dbReference type="GO" id="GO:0046872">
    <property type="term" value="F:metal ion binding"/>
    <property type="evidence" value="ECO:0007669"/>
    <property type="project" value="UniProtKB-KW"/>
</dbReference>
<dbReference type="VEuPathDB" id="FungiDB:BCV72DRAFT_334096"/>
<evidence type="ECO:0000256" key="10">
    <source>
        <dbReference type="ARBA" id="ARBA00023235"/>
    </source>
</evidence>
<keyword evidence="11" id="KW-0539">Nucleus</keyword>
<evidence type="ECO:0000256" key="7">
    <source>
        <dbReference type="ARBA" id="ARBA00022842"/>
    </source>
</evidence>
<keyword evidence="7" id="KW-0460">Magnesium</keyword>
<dbReference type="GO" id="GO:0000706">
    <property type="term" value="P:meiotic DNA double-strand break processing"/>
    <property type="evidence" value="ECO:0007669"/>
    <property type="project" value="TreeGrafter"/>
</dbReference>
<evidence type="ECO:0000256" key="9">
    <source>
        <dbReference type="ARBA" id="ARBA00023125"/>
    </source>
</evidence>
<evidence type="ECO:0000259" key="14">
    <source>
        <dbReference type="Pfam" id="PF21180"/>
    </source>
</evidence>
<dbReference type="PANTHER" id="PTHR10848">
    <property type="entry name" value="MEIOTIC RECOMBINATION PROTEIN SPO11"/>
    <property type="match status" value="1"/>
</dbReference>
<evidence type="ECO:0000313" key="15">
    <source>
        <dbReference type="EMBL" id="ORE22597.1"/>
    </source>
</evidence>
<dbReference type="InterPro" id="IPR002815">
    <property type="entry name" value="Spo11/TopoVI_A"/>
</dbReference>
<gene>
    <name evidence="15" type="ORF">BCV71DRAFT_260115</name>
</gene>
<evidence type="ECO:0000256" key="11">
    <source>
        <dbReference type="ARBA" id="ARBA00023242"/>
    </source>
</evidence>
<dbReference type="GO" id="GO:0005524">
    <property type="term" value="F:ATP binding"/>
    <property type="evidence" value="ECO:0007669"/>
    <property type="project" value="InterPro"/>
</dbReference>
<evidence type="ECO:0000256" key="4">
    <source>
        <dbReference type="ARBA" id="ARBA00006559"/>
    </source>
</evidence>
<dbReference type="AlphaFoldDB" id="A0A0A1NGA0"/>
<dbReference type="Pfam" id="PF21180">
    <property type="entry name" value="TOP6A-Spo11_Toprim"/>
    <property type="match status" value="1"/>
</dbReference>
<evidence type="ECO:0000256" key="12">
    <source>
        <dbReference type="PROSITE-ProRule" id="PRU01385"/>
    </source>
</evidence>
<evidence type="ECO:0000313" key="16">
    <source>
        <dbReference type="Proteomes" id="UP000242381"/>
    </source>
</evidence>
<dbReference type="EC" id="5.6.2.2" evidence="5"/>
<dbReference type="GO" id="GO:0003677">
    <property type="term" value="F:DNA binding"/>
    <property type="evidence" value="ECO:0007669"/>
    <property type="project" value="UniProtKB-UniRule"/>
</dbReference>
<dbReference type="CDD" id="cd00223">
    <property type="entry name" value="TOPRIM_TopoIIB_SPO"/>
    <property type="match status" value="1"/>
</dbReference>
<dbReference type="InterPro" id="IPR036078">
    <property type="entry name" value="Spo11/TopoVI_A_sf"/>
</dbReference>
<dbReference type="InterPro" id="IPR013049">
    <property type="entry name" value="Spo11/TopoVI_A_N"/>
</dbReference>
<comment type="cofactor">
    <cofactor evidence="2">
        <name>Mg(2+)</name>
        <dbReference type="ChEBI" id="CHEBI:18420"/>
    </cofactor>
</comment>
<dbReference type="Proteomes" id="UP000242381">
    <property type="component" value="Unassembled WGS sequence"/>
</dbReference>
<dbReference type="PANTHER" id="PTHR10848:SF0">
    <property type="entry name" value="MEIOTIC RECOMBINATION PROTEIN SPO11"/>
    <property type="match status" value="1"/>
</dbReference>
<evidence type="ECO:0000256" key="8">
    <source>
        <dbReference type="ARBA" id="ARBA00023029"/>
    </source>
</evidence>
<dbReference type="Gene3D" id="3.40.1360.10">
    <property type="match status" value="1"/>
</dbReference>
<dbReference type="InterPro" id="IPR013048">
    <property type="entry name" value="Meiotic_Spo11"/>
</dbReference>
<dbReference type="InterPro" id="IPR034136">
    <property type="entry name" value="TOPRIM_Topo6A/Spo11"/>
</dbReference>
<dbReference type="GO" id="GO:0042138">
    <property type="term" value="P:meiotic DNA double-strand break formation"/>
    <property type="evidence" value="ECO:0007669"/>
    <property type="project" value="InterPro"/>
</dbReference>
<keyword evidence="6" id="KW-0479">Metal-binding</keyword>
<evidence type="ECO:0000256" key="1">
    <source>
        <dbReference type="ARBA" id="ARBA00000185"/>
    </source>
</evidence>
<feature type="domain" description="Topoisomerase 6 subunit A/Spo11 TOPRIM" evidence="14">
    <location>
        <begin position="240"/>
        <end position="423"/>
    </location>
</feature>
<dbReference type="GO" id="GO:0000228">
    <property type="term" value="C:nuclear chromosome"/>
    <property type="evidence" value="ECO:0007669"/>
    <property type="project" value="TreeGrafter"/>
</dbReference>
<organism evidence="15 16">
    <name type="scientific">Rhizopus microsporus</name>
    <dbReference type="NCBI Taxonomy" id="58291"/>
    <lineage>
        <taxon>Eukaryota</taxon>
        <taxon>Fungi</taxon>
        <taxon>Fungi incertae sedis</taxon>
        <taxon>Mucoromycota</taxon>
        <taxon>Mucoromycotina</taxon>
        <taxon>Mucoromycetes</taxon>
        <taxon>Mucorales</taxon>
        <taxon>Mucorineae</taxon>
        <taxon>Rhizopodaceae</taxon>
        <taxon>Rhizopus</taxon>
    </lineage>
</organism>
<dbReference type="PROSITE" id="PS52041">
    <property type="entry name" value="TOPO_IIB"/>
    <property type="match status" value="1"/>
</dbReference>
<evidence type="ECO:0000256" key="6">
    <source>
        <dbReference type="ARBA" id="ARBA00022723"/>
    </source>
</evidence>
<evidence type="ECO:0000256" key="3">
    <source>
        <dbReference type="ARBA" id="ARBA00004123"/>
    </source>
</evidence>
<sequence>MSTLDWLNDDNIVPELYTDDSSGVPNNSTVHKPREALMQDIEQTIMQVIESVSIGQPIKVPLSVRKLPSRVYVNYIDRIYHNNYLFSKRKTANHDQQTNREEQTSIDNQIRTLSLSTGSSAKTLARYFSVLQMIYEAIAHRIIITKRDMYYRDVGLFVTQSVVDTIVDDIACHYNVPRSSLNVSASSKGLIFGPIVIKLKNNKILDCMTHMPTLNCHDEQGILIPPVNQIAEIKCKARCIIVIEKEATFRHLVSIGFCQTLPQSCILVTGKGYPDLLTRQFVKHFSIQYSRLPILALMDNDPHGLDIYATYKWGARALAFDVSNLAVQSIQLIGLTCQDRIDFNIPSEYLIPLTERDKAKCLCMVRTFDASETPGASQMRERGWKDIGMQVTSQSHRDYIKEVFELLRTDYKCELQALYAVGPYGLSHFLMKKLPEYI</sequence>
<dbReference type="OMA" id="DIYATYK"/>
<dbReference type="InterPro" id="IPR036388">
    <property type="entry name" value="WH-like_DNA-bd_sf"/>
</dbReference>